<dbReference type="EMBL" id="ADXJ01000235">
    <property type="protein sequence ID" value="EFS01186.1"/>
    <property type="molecule type" value="Genomic_DNA"/>
</dbReference>
<dbReference type="Gene3D" id="3.30.70.1890">
    <property type="match status" value="1"/>
</dbReference>
<evidence type="ECO:0000313" key="3">
    <source>
        <dbReference type="EMBL" id="EFS01186.1"/>
    </source>
</evidence>
<name>E3ZMF5_LISSE</name>
<dbReference type="Gene3D" id="3.30.70.1900">
    <property type="match status" value="1"/>
</dbReference>
<dbReference type="HOGENOM" id="CLU_090947_1_0_9"/>
<dbReference type="NCBIfam" id="TIGR01877">
    <property type="entry name" value="cas_cas6"/>
    <property type="match status" value="1"/>
</dbReference>
<dbReference type="Proteomes" id="UP000004302">
    <property type="component" value="Chromosome"/>
</dbReference>
<evidence type="ECO:0000256" key="1">
    <source>
        <dbReference type="ARBA" id="ARBA00023118"/>
    </source>
</evidence>
<accession>E3ZMF5</accession>
<comment type="caution">
    <text evidence="3">The sequence shown here is derived from an EMBL/GenBank/DDBJ whole genome shotgun (WGS) entry which is preliminary data.</text>
</comment>
<feature type="domain" description="CRISPR associated protein Cas6 C-terminal" evidence="2">
    <location>
        <begin position="122"/>
        <end position="243"/>
    </location>
</feature>
<gene>
    <name evidence="3" type="ORF">NT03LS_0606</name>
</gene>
<dbReference type="InterPro" id="IPR045747">
    <property type="entry name" value="CRISPR-assoc_prot_Cas6_N_sf"/>
</dbReference>
<sequence length="245" mass="28617">MGVTKMRLKINCEFESNIIPKDYRGKIVSLFKTGIEKSSPERYGDLFGSNKRKNYTFSIYLPKPKNNKNEIYLEEKNCIINFSTGDAETGVVFYNAFMYLRNKKVSFSSQNNITIKNIDIIREKKIISNKVYLKTLSPIVSRDHNKVTYKNWFYNFEDEEFEPTLKRNMLPFLIEEFGEQARFDVEKIKITPISMKKVVVYCHEIHIESSVGIFELTAEPYLQEYFFQNGLGTMTGSGFGMLEQL</sequence>
<evidence type="ECO:0000259" key="2">
    <source>
        <dbReference type="Pfam" id="PF01881"/>
    </source>
</evidence>
<dbReference type="Pfam" id="PF01881">
    <property type="entry name" value="Cas_Cas6_C"/>
    <property type="match status" value="1"/>
</dbReference>
<organism evidence="3">
    <name type="scientific">Listeria seeligeri FSL N1-067</name>
    <dbReference type="NCBI Taxonomy" id="702453"/>
    <lineage>
        <taxon>Bacteria</taxon>
        <taxon>Bacillati</taxon>
        <taxon>Bacillota</taxon>
        <taxon>Bacilli</taxon>
        <taxon>Bacillales</taxon>
        <taxon>Listeriaceae</taxon>
        <taxon>Listeria</taxon>
    </lineage>
</organism>
<proteinExistence type="predicted"/>
<dbReference type="GO" id="GO:0051607">
    <property type="term" value="P:defense response to virus"/>
    <property type="evidence" value="ECO:0007669"/>
    <property type="project" value="UniProtKB-KW"/>
</dbReference>
<reference evidence="3" key="1">
    <citation type="journal article" date="2010" name="Microbiol. Resour. Announc.">
        <title>Comparative genomics of the bacterial genus Listeria: Genome evolution is characterized by limited gene acquisition and limited gene loss.</title>
        <authorList>
            <person name="den Bakker H.C."/>
            <person name="Cummings C.A."/>
            <person name="Ferreira V."/>
            <person name="Vatta P."/>
            <person name="Orsi R.H."/>
            <person name="Degoricija L."/>
            <person name="Barker M."/>
            <person name="Petrauskene O."/>
            <person name="Furtado M.R."/>
            <person name="Wiedmann M."/>
        </authorList>
    </citation>
    <scope>NUCLEOTIDE SEQUENCE [LARGE SCALE GENOMIC DNA]</scope>
    <source>
        <strain evidence="3">FSL N1-067</strain>
    </source>
</reference>
<dbReference type="InterPro" id="IPR010156">
    <property type="entry name" value="CRISPR-assoc_prot_Cas6"/>
</dbReference>
<dbReference type="InterPro" id="IPR049435">
    <property type="entry name" value="Cas_Cas6_C"/>
</dbReference>
<protein>
    <submittedName>
        <fullName evidence="3">Crispr-associated protein Cas6</fullName>
    </submittedName>
</protein>
<dbReference type="PANTHER" id="PTHR36984">
    <property type="entry name" value="CRISPR-ASSOCIATED ENDORIBONUCLEASE CAS6 1"/>
    <property type="match status" value="1"/>
</dbReference>
<dbReference type="GO" id="GO:0016788">
    <property type="term" value="F:hydrolase activity, acting on ester bonds"/>
    <property type="evidence" value="ECO:0007669"/>
    <property type="project" value="InterPro"/>
</dbReference>
<dbReference type="PANTHER" id="PTHR36984:SF3">
    <property type="entry name" value="CRISPR-ASSOCIATED ENDORIBONUCLEASE CAS6"/>
    <property type="match status" value="1"/>
</dbReference>
<keyword evidence="1" id="KW-0051">Antiviral defense</keyword>
<dbReference type="AlphaFoldDB" id="E3ZMF5"/>
<dbReference type="CDD" id="cd21140">
    <property type="entry name" value="Cas6_I-like"/>
    <property type="match status" value="1"/>
</dbReference>
<dbReference type="PATRIC" id="fig|702453.3.peg.480"/>